<feature type="transmembrane region" description="Helical" evidence="1">
    <location>
        <begin position="12"/>
        <end position="34"/>
    </location>
</feature>
<organism evidence="2 3">
    <name type="scientific">Bifiguratus adelaidae</name>
    <dbReference type="NCBI Taxonomy" id="1938954"/>
    <lineage>
        <taxon>Eukaryota</taxon>
        <taxon>Fungi</taxon>
        <taxon>Fungi incertae sedis</taxon>
        <taxon>Mucoromycota</taxon>
        <taxon>Mucoromycotina</taxon>
        <taxon>Endogonomycetes</taxon>
        <taxon>Endogonales</taxon>
        <taxon>Endogonales incertae sedis</taxon>
        <taxon>Bifiguratus</taxon>
    </lineage>
</organism>
<keyword evidence="1" id="KW-1133">Transmembrane helix</keyword>
<reference evidence="2 3" key="1">
    <citation type="journal article" date="2017" name="Mycologia">
        <title>Bifiguratus adelaidae, gen. et sp. nov., a new member of Mucoromycotina in endophytic and soil-dwelling habitats.</title>
        <authorList>
            <person name="Torres-Cruz T.J."/>
            <person name="Billingsley Tobias T.L."/>
            <person name="Almatruk M."/>
            <person name="Hesse C."/>
            <person name="Kuske C.R."/>
            <person name="Desiro A."/>
            <person name="Benucci G.M."/>
            <person name="Bonito G."/>
            <person name="Stajich J.E."/>
            <person name="Dunlap C."/>
            <person name="Arnold A.E."/>
            <person name="Porras-Alfaro A."/>
        </authorList>
    </citation>
    <scope>NUCLEOTIDE SEQUENCE [LARGE SCALE GENOMIC DNA]</scope>
    <source>
        <strain evidence="2 3">AZ0501</strain>
    </source>
</reference>
<dbReference type="AlphaFoldDB" id="A0A261XSQ6"/>
<accession>A0A261XSQ6</accession>
<dbReference type="EMBL" id="MVBO01000409">
    <property type="protein sequence ID" value="OZJ01396.1"/>
    <property type="molecule type" value="Genomic_DNA"/>
</dbReference>
<comment type="caution">
    <text evidence="2">The sequence shown here is derived from an EMBL/GenBank/DDBJ whole genome shotgun (WGS) entry which is preliminary data.</text>
</comment>
<keyword evidence="1" id="KW-0472">Membrane</keyword>
<feature type="transmembrane region" description="Helical" evidence="1">
    <location>
        <begin position="77"/>
        <end position="98"/>
    </location>
</feature>
<evidence type="ECO:0000256" key="1">
    <source>
        <dbReference type="SAM" id="Phobius"/>
    </source>
</evidence>
<keyword evidence="3" id="KW-1185">Reference proteome</keyword>
<protein>
    <submittedName>
        <fullName evidence="2">Uncharacterized protein</fullName>
    </submittedName>
</protein>
<evidence type="ECO:0000313" key="3">
    <source>
        <dbReference type="Proteomes" id="UP000242875"/>
    </source>
</evidence>
<feature type="transmembrane region" description="Helical" evidence="1">
    <location>
        <begin position="40"/>
        <end position="62"/>
    </location>
</feature>
<dbReference type="OrthoDB" id="4909484at2759"/>
<proteinExistence type="predicted"/>
<sequence length="157" mass="16878">MPTNTMQSTTALGLVRSGVCLQFLGLFWGIVVPLTPYPRIGLAAHIQFMGSGAMVLLAGILLHQPSIIELGSVQSRIVYWGFATVWFVIASECANAFWGANQMMAMAAASAGAKGAAPWQEQVVNAAHIFPSIGLILAFGVLLKELFAQRKEMKLKE</sequence>
<evidence type="ECO:0000313" key="2">
    <source>
        <dbReference type="EMBL" id="OZJ01396.1"/>
    </source>
</evidence>
<feature type="transmembrane region" description="Helical" evidence="1">
    <location>
        <begin position="129"/>
        <end position="147"/>
    </location>
</feature>
<dbReference type="Proteomes" id="UP000242875">
    <property type="component" value="Unassembled WGS sequence"/>
</dbReference>
<name>A0A261XSQ6_9FUNG</name>
<keyword evidence="1" id="KW-0812">Transmembrane</keyword>
<gene>
    <name evidence="2" type="ORF">BZG36_05642</name>
</gene>